<dbReference type="SUPFAM" id="SSF54427">
    <property type="entry name" value="NTF2-like"/>
    <property type="match status" value="1"/>
</dbReference>
<evidence type="ECO:0000313" key="8">
    <source>
        <dbReference type="EMBL" id="SCG52121.1"/>
    </source>
</evidence>
<evidence type="ECO:0000256" key="3">
    <source>
        <dbReference type="ARBA" id="ARBA00023015"/>
    </source>
</evidence>
<dbReference type="Gene3D" id="3.10.450.50">
    <property type="match status" value="1"/>
</dbReference>
<keyword evidence="3" id="KW-0805">Transcription regulation</keyword>
<dbReference type="Gene3D" id="1.10.1740.10">
    <property type="match status" value="1"/>
</dbReference>
<dbReference type="SUPFAM" id="SSF88659">
    <property type="entry name" value="Sigma3 and sigma4 domains of RNA polymerase sigma factors"/>
    <property type="match status" value="1"/>
</dbReference>
<dbReference type="InterPro" id="IPR007627">
    <property type="entry name" value="RNA_pol_sigma70_r2"/>
</dbReference>
<dbReference type="GO" id="GO:0003677">
    <property type="term" value="F:DNA binding"/>
    <property type="evidence" value="ECO:0007669"/>
    <property type="project" value="InterPro"/>
</dbReference>
<feature type="domain" description="RNA polymerase sigma factor 70 region 4 type 2" evidence="7">
    <location>
        <begin position="110"/>
        <end position="160"/>
    </location>
</feature>
<dbReference type="Proteomes" id="UP000198217">
    <property type="component" value="Chromosome I"/>
</dbReference>
<dbReference type="RefSeq" id="WP_088994052.1">
    <property type="nucleotide sequence ID" value="NZ_LT607750.1"/>
</dbReference>
<dbReference type="Pfam" id="PF04542">
    <property type="entry name" value="Sigma70_r2"/>
    <property type="match status" value="1"/>
</dbReference>
<dbReference type="NCBIfam" id="TIGR02937">
    <property type="entry name" value="sigma70-ECF"/>
    <property type="match status" value="1"/>
</dbReference>
<dbReference type="SUPFAM" id="SSF88946">
    <property type="entry name" value="Sigma2 domain of RNA polymerase sigma factors"/>
    <property type="match status" value="1"/>
</dbReference>
<dbReference type="GO" id="GO:0016987">
    <property type="term" value="F:sigma factor activity"/>
    <property type="evidence" value="ECO:0007669"/>
    <property type="project" value="UniProtKB-KW"/>
</dbReference>
<accession>A0A1C5I2K2</accession>
<dbReference type="InterPro" id="IPR052704">
    <property type="entry name" value="ECF_Sigma-70_Domain"/>
</dbReference>
<evidence type="ECO:0000256" key="5">
    <source>
        <dbReference type="ARBA" id="ARBA00023163"/>
    </source>
</evidence>
<evidence type="ECO:0000259" key="6">
    <source>
        <dbReference type="Pfam" id="PF04542"/>
    </source>
</evidence>
<gene>
    <name evidence="8" type="ORF">GA0070609_2624</name>
</gene>
<dbReference type="PANTHER" id="PTHR30173:SF43">
    <property type="entry name" value="ECF RNA POLYMERASE SIGMA FACTOR SIGI-RELATED"/>
    <property type="match status" value="1"/>
</dbReference>
<dbReference type="InterPro" id="IPR014284">
    <property type="entry name" value="RNA_pol_sigma-70_dom"/>
</dbReference>
<dbReference type="InterPro" id="IPR013324">
    <property type="entry name" value="RNA_pol_sigma_r3/r4-like"/>
</dbReference>
<comment type="subunit">
    <text evidence="2">Interacts transiently with the RNA polymerase catalytic core formed by RpoA, RpoB, RpoC and RpoZ (2 alpha, 1 beta, 1 beta' and 1 omega subunit) to form the RNA polymerase holoenzyme that can initiate transcription.</text>
</comment>
<comment type="similarity">
    <text evidence="1">Belongs to the sigma-70 factor family. ECF subfamily.</text>
</comment>
<feature type="domain" description="RNA polymerase sigma-70 region 2" evidence="6">
    <location>
        <begin position="11"/>
        <end position="74"/>
    </location>
</feature>
<dbReference type="EMBL" id="LT607750">
    <property type="protein sequence ID" value="SCG52121.1"/>
    <property type="molecule type" value="Genomic_DNA"/>
</dbReference>
<keyword evidence="5" id="KW-0804">Transcription</keyword>
<organism evidence="8 9">
    <name type="scientific">Micromonospora echinaurantiaca</name>
    <dbReference type="NCBI Taxonomy" id="47857"/>
    <lineage>
        <taxon>Bacteria</taxon>
        <taxon>Bacillati</taxon>
        <taxon>Actinomycetota</taxon>
        <taxon>Actinomycetes</taxon>
        <taxon>Micromonosporales</taxon>
        <taxon>Micromonosporaceae</taxon>
        <taxon>Micromonospora</taxon>
    </lineage>
</organism>
<reference evidence="8 9" key="1">
    <citation type="submission" date="2016-06" db="EMBL/GenBank/DDBJ databases">
        <authorList>
            <person name="Kjaerup R.B."/>
            <person name="Dalgaard T.S."/>
            <person name="Juul-Madsen H.R."/>
        </authorList>
    </citation>
    <scope>NUCLEOTIDE SEQUENCE [LARGE SCALE GENOMIC DNA]</scope>
    <source>
        <strain evidence="8 9">DSM 43904</strain>
    </source>
</reference>
<dbReference type="Pfam" id="PF08281">
    <property type="entry name" value="Sigma70_r4_2"/>
    <property type="match status" value="1"/>
</dbReference>
<evidence type="ECO:0000313" key="9">
    <source>
        <dbReference type="Proteomes" id="UP000198217"/>
    </source>
</evidence>
<evidence type="ECO:0000256" key="4">
    <source>
        <dbReference type="ARBA" id="ARBA00023082"/>
    </source>
</evidence>
<dbReference type="InterPro" id="IPR013249">
    <property type="entry name" value="RNA_pol_sigma70_r4_t2"/>
</dbReference>
<keyword evidence="4" id="KW-0731">Sigma factor</keyword>
<protein>
    <submittedName>
        <fullName evidence="8">RNA polymerase sigma-70 factor, ECF subfamily</fullName>
    </submittedName>
</protein>
<proteinExistence type="inferred from homology"/>
<sequence>MTSDTHLAAVFEDERARLVALAHRMLGSRADAEDVVQEVWLRLVRHDPASIGNLPGWLTTVAARVCLDMLRARKHRPLPADEPDLPEFTVSEDVESPDDAAAANEAVGLALLVVLGALGPDERLAFVLHDIFAVPFKDIAEILGTSATAAKMMASRARRKVRGADRPNEGRQRQRQVVDAFLAAARNGDFEALLRVLDPQITWRSYTPGGVVVKIGATEVIAAAERGAHASVVARRVLVNGEPGIMTWSRTGAPLSVMACSVRGGRIVEVVALVDPRRLASMPTPPWRPAGTDD</sequence>
<evidence type="ECO:0000259" key="7">
    <source>
        <dbReference type="Pfam" id="PF08281"/>
    </source>
</evidence>
<dbReference type="Gene3D" id="1.10.10.10">
    <property type="entry name" value="Winged helix-like DNA-binding domain superfamily/Winged helix DNA-binding domain"/>
    <property type="match status" value="1"/>
</dbReference>
<name>A0A1C5I2K2_9ACTN</name>
<evidence type="ECO:0000256" key="1">
    <source>
        <dbReference type="ARBA" id="ARBA00010641"/>
    </source>
</evidence>
<keyword evidence="9" id="KW-1185">Reference proteome</keyword>
<dbReference type="GO" id="GO:0006352">
    <property type="term" value="P:DNA-templated transcription initiation"/>
    <property type="evidence" value="ECO:0007669"/>
    <property type="project" value="InterPro"/>
</dbReference>
<dbReference type="InterPro" id="IPR032710">
    <property type="entry name" value="NTF2-like_dom_sf"/>
</dbReference>
<dbReference type="AlphaFoldDB" id="A0A1C5I2K2"/>
<evidence type="ECO:0000256" key="2">
    <source>
        <dbReference type="ARBA" id="ARBA00011344"/>
    </source>
</evidence>
<dbReference type="InterPro" id="IPR013325">
    <property type="entry name" value="RNA_pol_sigma_r2"/>
</dbReference>
<dbReference type="InterPro" id="IPR036388">
    <property type="entry name" value="WH-like_DNA-bd_sf"/>
</dbReference>
<dbReference type="PANTHER" id="PTHR30173">
    <property type="entry name" value="SIGMA 19 FACTOR"/>
    <property type="match status" value="1"/>
</dbReference>